<name>A0A453D015_AEGTS</name>
<dbReference type="EC" id="1.8.1.8" evidence="1"/>
<reference evidence="10" key="4">
    <citation type="submission" date="2019-03" db="UniProtKB">
        <authorList>
            <consortium name="EnsemblPlants"/>
        </authorList>
    </citation>
    <scope>IDENTIFICATION</scope>
</reference>
<feature type="region of interest" description="Disordered" evidence="8">
    <location>
        <begin position="1"/>
        <end position="75"/>
    </location>
</feature>
<evidence type="ECO:0000256" key="1">
    <source>
        <dbReference type="ARBA" id="ARBA00012612"/>
    </source>
</evidence>
<evidence type="ECO:0000256" key="2">
    <source>
        <dbReference type="ARBA" id="ARBA00022737"/>
    </source>
</evidence>
<proteinExistence type="inferred from homology"/>
<comment type="catalytic activity">
    <reaction evidence="6">
        <text>[protein]-dithiol + NAD(+) = [protein]-disulfide + NADH + H(+)</text>
        <dbReference type="Rhea" id="RHEA:18749"/>
        <dbReference type="Rhea" id="RHEA-COMP:10593"/>
        <dbReference type="Rhea" id="RHEA-COMP:10594"/>
        <dbReference type="ChEBI" id="CHEBI:15378"/>
        <dbReference type="ChEBI" id="CHEBI:29950"/>
        <dbReference type="ChEBI" id="CHEBI:50058"/>
        <dbReference type="ChEBI" id="CHEBI:57540"/>
        <dbReference type="ChEBI" id="CHEBI:57945"/>
        <dbReference type="EC" id="1.8.1.8"/>
    </reaction>
</comment>
<keyword evidence="4" id="KW-0520">NAD</keyword>
<dbReference type="Pfam" id="PF03107">
    <property type="entry name" value="C1_2"/>
    <property type="match status" value="1"/>
</dbReference>
<comment type="catalytic activity">
    <reaction evidence="7">
        <text>[protein]-dithiol + NADP(+) = [protein]-disulfide + NADPH + H(+)</text>
        <dbReference type="Rhea" id="RHEA:18753"/>
        <dbReference type="Rhea" id="RHEA-COMP:10593"/>
        <dbReference type="Rhea" id="RHEA-COMP:10594"/>
        <dbReference type="ChEBI" id="CHEBI:15378"/>
        <dbReference type="ChEBI" id="CHEBI:29950"/>
        <dbReference type="ChEBI" id="CHEBI:50058"/>
        <dbReference type="ChEBI" id="CHEBI:57783"/>
        <dbReference type="ChEBI" id="CHEBI:58349"/>
        <dbReference type="EC" id="1.8.1.8"/>
    </reaction>
</comment>
<dbReference type="PROSITE" id="PS00194">
    <property type="entry name" value="THIOREDOXIN_1"/>
    <property type="match status" value="1"/>
</dbReference>
<sequence length="635" mass="70401">MTPSRRRRRPTTVPHAVTPLYINPPTVPPKSLSQNKRHKPRPRPAPSPLPPLPVHFPSDPPLKRRHRMAASSPTPGGGLGAILAAGDRDYLIRNSGEQVKISSIEGDTVAIYFSASWCPPCQRFTPKLIEAYKELTSHGKSFEVIFVSGDQDEEAFNAYFAKMPWLAVPFSDSEGRKSLDERFEVNGIPHLVFLDAKTGEVLTDEGVEFVSEYGIEAYPFTTERINELKEQEKAAKDNQTIHSVLATPNRNYVISNTGEKVPIVDLEGKYVGICFVVNGYPPVEEFTPVLAKIYAKLKEVGEKFEVVAVSLDSDEESFNNSFSSMPWLAIPQGDKMCQKLVSYFELSDLPTLVLIGPDGKTLSSNIADIINEHGLDAWEGFPFNAEKLEILAEKAKAKAASQTLESLLVTGDVDFVIGKDGAKVPVAELVGKTVLLYFSAKWCGPCRAFLPTLVDVYNKIKEKNSDFEIVFISSDRDQSSFDDFFSGMPWLAIPLEDERKAYLKKKFKIRGIPSLVAIGPDGKTVNTDAKTSLAVHGADAFPFTSERIQELEKKIDEMAKGWPEKVKHELHEHELVLVRRPRPYGCDGCEEMGTSWSYNCAECDFDLHAKCALGEEKKGEEVNGQEHAAAPAGYV</sequence>
<dbReference type="SUPFAM" id="SSF57889">
    <property type="entry name" value="Cysteine-rich domain"/>
    <property type="match status" value="1"/>
</dbReference>
<dbReference type="InterPro" id="IPR012336">
    <property type="entry name" value="Thioredoxin-like_fold"/>
</dbReference>
<evidence type="ECO:0000259" key="9">
    <source>
        <dbReference type="PROSITE" id="PS51352"/>
    </source>
</evidence>
<comment type="similarity">
    <text evidence="5">Belongs to the nucleoredoxin family.</text>
</comment>
<dbReference type="PROSITE" id="PS51352">
    <property type="entry name" value="THIOREDOXIN_2"/>
    <property type="match status" value="2"/>
</dbReference>
<evidence type="ECO:0000256" key="3">
    <source>
        <dbReference type="ARBA" id="ARBA00023002"/>
    </source>
</evidence>
<dbReference type="Gramene" id="AET2Gv21031200.5">
    <property type="protein sequence ID" value="AET2Gv21031200.5"/>
    <property type="gene ID" value="AET2Gv21031200"/>
</dbReference>
<reference evidence="11" key="1">
    <citation type="journal article" date="2014" name="Science">
        <title>Ancient hybridizations among the ancestral genomes of bread wheat.</title>
        <authorList>
            <consortium name="International Wheat Genome Sequencing Consortium,"/>
            <person name="Marcussen T."/>
            <person name="Sandve S.R."/>
            <person name="Heier L."/>
            <person name="Spannagl M."/>
            <person name="Pfeifer M."/>
            <person name="Jakobsen K.S."/>
            <person name="Wulff B.B."/>
            <person name="Steuernagel B."/>
            <person name="Mayer K.F."/>
            <person name="Olsen O.A."/>
        </authorList>
    </citation>
    <scope>NUCLEOTIDE SEQUENCE [LARGE SCALE GENOMIC DNA]</scope>
    <source>
        <strain evidence="11">cv. AL8/78</strain>
    </source>
</reference>
<evidence type="ECO:0000256" key="4">
    <source>
        <dbReference type="ARBA" id="ARBA00023027"/>
    </source>
</evidence>
<keyword evidence="11" id="KW-1185">Reference proteome</keyword>
<protein>
    <recommendedName>
        <fullName evidence="1">protein-disulfide reductase</fullName>
        <ecNumber evidence="1">1.8.1.8</ecNumber>
    </recommendedName>
</protein>
<evidence type="ECO:0000256" key="5">
    <source>
        <dbReference type="ARBA" id="ARBA00025782"/>
    </source>
</evidence>
<dbReference type="PANTHER" id="PTHR13871:SF96">
    <property type="entry name" value="THIOREDOXIN DOMAIN-CONTAINING PROTEIN"/>
    <property type="match status" value="1"/>
</dbReference>
<feature type="compositionally biased region" description="Basic residues" evidence="8">
    <location>
        <begin position="1"/>
        <end position="10"/>
    </location>
</feature>
<evidence type="ECO:0000313" key="10">
    <source>
        <dbReference type="EnsemblPlants" id="AET2Gv21031200.5"/>
    </source>
</evidence>
<feature type="domain" description="Thioredoxin" evidence="9">
    <location>
        <begin position="68"/>
        <end position="230"/>
    </location>
</feature>
<dbReference type="InterPro" id="IPR013766">
    <property type="entry name" value="Thioredoxin_domain"/>
</dbReference>
<evidence type="ECO:0000256" key="6">
    <source>
        <dbReference type="ARBA" id="ARBA00047388"/>
    </source>
</evidence>
<accession>A0A453D015</accession>
<dbReference type="STRING" id="200361.A0A453D015"/>
<feature type="compositionally biased region" description="Pro residues" evidence="8">
    <location>
        <begin position="43"/>
        <end position="60"/>
    </location>
</feature>
<reference evidence="10" key="5">
    <citation type="journal article" date="2021" name="G3 (Bethesda)">
        <title>Aegilops tauschii genome assembly Aet v5.0 features greater sequence contiguity and improved annotation.</title>
        <authorList>
            <person name="Wang L."/>
            <person name="Zhu T."/>
            <person name="Rodriguez J.C."/>
            <person name="Deal K.R."/>
            <person name="Dubcovsky J."/>
            <person name="McGuire P.E."/>
            <person name="Lux T."/>
            <person name="Spannagl M."/>
            <person name="Mayer K.F.X."/>
            <person name="Baldrich P."/>
            <person name="Meyers B.C."/>
            <person name="Huo N."/>
            <person name="Gu Y.Q."/>
            <person name="Zhou H."/>
            <person name="Devos K.M."/>
            <person name="Bennetzen J.L."/>
            <person name="Unver T."/>
            <person name="Budak H."/>
            <person name="Gulick P.J."/>
            <person name="Galiba G."/>
            <person name="Kalapos B."/>
            <person name="Nelson D.R."/>
            <person name="Li P."/>
            <person name="You F.M."/>
            <person name="Luo M.C."/>
            <person name="Dvorak J."/>
        </authorList>
    </citation>
    <scope>NUCLEOTIDE SEQUENCE [LARGE SCALE GENOMIC DNA]</scope>
    <source>
        <strain evidence="10">cv. AL8/78</strain>
    </source>
</reference>
<dbReference type="InterPro" id="IPR046349">
    <property type="entry name" value="C1-like_sf"/>
</dbReference>
<dbReference type="InterPro" id="IPR045870">
    <property type="entry name" value="TryX_NRX_thioredoxin_dom"/>
</dbReference>
<dbReference type="InterPro" id="IPR017937">
    <property type="entry name" value="Thioredoxin_CS"/>
</dbReference>
<dbReference type="Pfam" id="PF13905">
    <property type="entry name" value="Thioredoxin_8"/>
    <property type="match status" value="3"/>
</dbReference>
<reference evidence="10" key="3">
    <citation type="journal article" date="2017" name="Nature">
        <title>Genome sequence of the progenitor of the wheat D genome Aegilops tauschii.</title>
        <authorList>
            <person name="Luo M.C."/>
            <person name="Gu Y.Q."/>
            <person name="Puiu D."/>
            <person name="Wang H."/>
            <person name="Twardziok S.O."/>
            <person name="Deal K.R."/>
            <person name="Huo N."/>
            <person name="Zhu T."/>
            <person name="Wang L."/>
            <person name="Wang Y."/>
            <person name="McGuire P.E."/>
            <person name="Liu S."/>
            <person name="Long H."/>
            <person name="Ramasamy R.K."/>
            <person name="Rodriguez J.C."/>
            <person name="Van S.L."/>
            <person name="Yuan L."/>
            <person name="Wang Z."/>
            <person name="Xia Z."/>
            <person name="Xiao L."/>
            <person name="Anderson O.D."/>
            <person name="Ouyang S."/>
            <person name="Liang Y."/>
            <person name="Zimin A.V."/>
            <person name="Pertea G."/>
            <person name="Qi P."/>
            <person name="Bennetzen J.L."/>
            <person name="Dai X."/>
            <person name="Dawson M.W."/>
            <person name="Muller H.G."/>
            <person name="Kugler K."/>
            <person name="Rivarola-Duarte L."/>
            <person name="Spannagl M."/>
            <person name="Mayer K.F.X."/>
            <person name="Lu F.H."/>
            <person name="Bevan M.W."/>
            <person name="Leroy P."/>
            <person name="Li P."/>
            <person name="You F.M."/>
            <person name="Sun Q."/>
            <person name="Liu Z."/>
            <person name="Lyons E."/>
            <person name="Wicker T."/>
            <person name="Salzberg S.L."/>
            <person name="Devos K.M."/>
            <person name="Dvorak J."/>
        </authorList>
    </citation>
    <scope>NUCLEOTIDE SEQUENCE [LARGE SCALE GENOMIC DNA]</scope>
    <source>
        <strain evidence="10">cv. AL8/78</strain>
    </source>
</reference>
<reference evidence="11" key="2">
    <citation type="journal article" date="2017" name="Nat. Plants">
        <title>The Aegilops tauschii genome reveals multiple impacts of transposons.</title>
        <authorList>
            <person name="Zhao G."/>
            <person name="Zou C."/>
            <person name="Li K."/>
            <person name="Wang K."/>
            <person name="Li T."/>
            <person name="Gao L."/>
            <person name="Zhang X."/>
            <person name="Wang H."/>
            <person name="Yang Z."/>
            <person name="Liu X."/>
            <person name="Jiang W."/>
            <person name="Mao L."/>
            <person name="Kong X."/>
            <person name="Jiao Y."/>
            <person name="Jia J."/>
        </authorList>
    </citation>
    <scope>NUCLEOTIDE SEQUENCE [LARGE SCALE GENOMIC DNA]</scope>
    <source>
        <strain evidence="11">cv. AL8/78</strain>
    </source>
</reference>
<evidence type="ECO:0000256" key="8">
    <source>
        <dbReference type="SAM" id="MobiDB-lite"/>
    </source>
</evidence>
<keyword evidence="3" id="KW-0560">Oxidoreductase</keyword>
<evidence type="ECO:0000256" key="7">
    <source>
        <dbReference type="ARBA" id="ARBA00047804"/>
    </source>
</evidence>
<organism evidence="10 11">
    <name type="scientific">Aegilops tauschii subsp. strangulata</name>
    <name type="common">Goatgrass</name>
    <dbReference type="NCBI Taxonomy" id="200361"/>
    <lineage>
        <taxon>Eukaryota</taxon>
        <taxon>Viridiplantae</taxon>
        <taxon>Streptophyta</taxon>
        <taxon>Embryophyta</taxon>
        <taxon>Tracheophyta</taxon>
        <taxon>Spermatophyta</taxon>
        <taxon>Magnoliopsida</taxon>
        <taxon>Liliopsida</taxon>
        <taxon>Poales</taxon>
        <taxon>Poaceae</taxon>
        <taxon>BOP clade</taxon>
        <taxon>Pooideae</taxon>
        <taxon>Triticodae</taxon>
        <taxon>Triticeae</taxon>
        <taxon>Triticinae</taxon>
        <taxon>Aegilops</taxon>
    </lineage>
</organism>
<dbReference type="Proteomes" id="UP000015105">
    <property type="component" value="Chromosome 2D"/>
</dbReference>
<dbReference type="InterPro" id="IPR004146">
    <property type="entry name" value="DC1"/>
</dbReference>
<feature type="domain" description="Thioredoxin" evidence="9">
    <location>
        <begin position="393"/>
        <end position="560"/>
    </location>
</feature>
<dbReference type="GO" id="GO:0004791">
    <property type="term" value="F:thioredoxin-disulfide reductase (NADPH) activity"/>
    <property type="evidence" value="ECO:0007669"/>
    <property type="project" value="InterPro"/>
</dbReference>
<dbReference type="SUPFAM" id="SSF52833">
    <property type="entry name" value="Thioredoxin-like"/>
    <property type="match status" value="3"/>
</dbReference>
<dbReference type="Gene3D" id="3.40.30.10">
    <property type="entry name" value="Glutaredoxin"/>
    <property type="match status" value="3"/>
</dbReference>
<dbReference type="PANTHER" id="PTHR13871">
    <property type="entry name" value="THIOREDOXIN"/>
    <property type="match status" value="1"/>
</dbReference>
<dbReference type="InterPro" id="IPR036249">
    <property type="entry name" value="Thioredoxin-like_sf"/>
</dbReference>
<dbReference type="AlphaFoldDB" id="A0A453D015"/>
<keyword evidence="2" id="KW-0677">Repeat</keyword>
<dbReference type="EnsemblPlants" id="AET2Gv21031200.5">
    <property type="protein sequence ID" value="AET2Gv21031200.5"/>
    <property type="gene ID" value="AET2Gv21031200"/>
</dbReference>
<dbReference type="InterPro" id="IPR052259">
    <property type="entry name" value="Nucleoredoxin-like"/>
</dbReference>
<evidence type="ECO:0000313" key="11">
    <source>
        <dbReference type="Proteomes" id="UP000015105"/>
    </source>
</evidence>
<dbReference type="CDD" id="cd03009">
    <property type="entry name" value="TryX_like_TryX_NRX"/>
    <property type="match status" value="2"/>
</dbReference>